<evidence type="ECO:0000256" key="1">
    <source>
        <dbReference type="SAM" id="SignalP"/>
    </source>
</evidence>
<keyword evidence="1" id="KW-0732">Signal</keyword>
<dbReference type="AlphaFoldDB" id="A0AA48KDI7"/>
<evidence type="ECO:0000313" key="3">
    <source>
        <dbReference type="Proteomes" id="UP001228113"/>
    </source>
</evidence>
<reference evidence="2" key="1">
    <citation type="journal article" date="2023" name="Int. J. Syst. Evol. Microbiol.">
        <title>Mesoterricola silvestris gen. nov., sp. nov., Mesoterricola sediminis sp. nov., Geothrix oryzae sp. nov., Geothrix edaphica sp. nov., Geothrix rubra sp. nov., and Geothrix limicola sp. nov., six novel members of Acidobacteriota isolated from soils.</title>
        <authorList>
            <person name="Itoh H."/>
            <person name="Sugisawa Y."/>
            <person name="Mise K."/>
            <person name="Xu Z."/>
            <person name="Kuniyasu M."/>
            <person name="Ushijima N."/>
            <person name="Kawano K."/>
            <person name="Kobayashi E."/>
            <person name="Shiratori Y."/>
            <person name="Masuda Y."/>
            <person name="Senoo K."/>
        </authorList>
    </citation>
    <scope>NUCLEOTIDE SEQUENCE</scope>
    <source>
        <strain evidence="2">W786</strain>
    </source>
</reference>
<organism evidence="2 3">
    <name type="scientific">Mesoterricola sediminis</name>
    <dbReference type="NCBI Taxonomy" id="2927980"/>
    <lineage>
        <taxon>Bacteria</taxon>
        <taxon>Pseudomonadati</taxon>
        <taxon>Acidobacteriota</taxon>
        <taxon>Holophagae</taxon>
        <taxon>Holophagales</taxon>
        <taxon>Holophagaceae</taxon>
        <taxon>Mesoterricola</taxon>
    </lineage>
</organism>
<accession>A0AA48KDI7</accession>
<sequence>MHKKILLLAAALGLGIMSACALVSPEASFARTHPQELPNGRPTCSECHGTEVVKSTQKTYASLNHTAAFAKDHKVQATQDATTCATCHAQSFCADCHGGKTVMPASTKLGNRPDRVSPHRGGYLTMHRIDGKIDPTGCYKCHGRANNEKCSACHR</sequence>
<proteinExistence type="predicted"/>
<name>A0AA48KDI7_9BACT</name>
<dbReference type="InterPro" id="IPR036280">
    <property type="entry name" value="Multihaem_cyt_sf"/>
</dbReference>
<dbReference type="SUPFAM" id="SSF48695">
    <property type="entry name" value="Multiheme cytochromes"/>
    <property type="match status" value="1"/>
</dbReference>
<feature type="chain" id="PRO_5041399723" evidence="1">
    <location>
        <begin position="22"/>
        <end position="155"/>
    </location>
</feature>
<protein>
    <submittedName>
        <fullName evidence="2">Cytochrome c</fullName>
    </submittedName>
</protein>
<dbReference type="EMBL" id="AP027081">
    <property type="protein sequence ID" value="BDU78246.1"/>
    <property type="molecule type" value="Genomic_DNA"/>
</dbReference>
<dbReference type="PROSITE" id="PS51257">
    <property type="entry name" value="PROKAR_LIPOPROTEIN"/>
    <property type="match status" value="1"/>
</dbReference>
<gene>
    <name evidence="2" type="ORF">METESE_32040</name>
</gene>
<keyword evidence="3" id="KW-1185">Reference proteome</keyword>
<dbReference type="Proteomes" id="UP001228113">
    <property type="component" value="Chromosome"/>
</dbReference>
<feature type="signal peptide" evidence="1">
    <location>
        <begin position="1"/>
        <end position="21"/>
    </location>
</feature>
<dbReference type="RefSeq" id="WP_243329714.1">
    <property type="nucleotide sequence ID" value="NZ_AP027081.1"/>
</dbReference>
<evidence type="ECO:0000313" key="2">
    <source>
        <dbReference type="EMBL" id="BDU78246.1"/>
    </source>
</evidence>
<dbReference type="KEGG" id="msea:METESE_32040"/>